<feature type="transmembrane region" description="Helical" evidence="6">
    <location>
        <begin position="20"/>
        <end position="38"/>
    </location>
</feature>
<feature type="transmembrane region" description="Helical" evidence="6">
    <location>
        <begin position="238"/>
        <end position="256"/>
    </location>
</feature>
<accession>A0A1J5TN56</accession>
<feature type="transmembrane region" description="Helical" evidence="6">
    <location>
        <begin position="571"/>
        <end position="589"/>
    </location>
</feature>
<feature type="transmembrane region" description="Helical" evidence="6">
    <location>
        <begin position="499"/>
        <end position="519"/>
    </location>
</feature>
<dbReference type="NCBIfam" id="TIGR00733">
    <property type="entry name" value="OPT family oligopeptide transporter"/>
    <property type="match status" value="1"/>
</dbReference>
<feature type="transmembrane region" description="Helical" evidence="6">
    <location>
        <begin position="44"/>
        <end position="64"/>
    </location>
</feature>
<keyword evidence="4 6" id="KW-1133">Transmembrane helix</keyword>
<dbReference type="PANTHER" id="PTHR31645:SF0">
    <property type="entry name" value="OLIGOPEPTIDE TRANSPORTER YGL114W-RELATED"/>
    <property type="match status" value="1"/>
</dbReference>
<feature type="transmembrane region" description="Helical" evidence="6">
    <location>
        <begin position="262"/>
        <end position="282"/>
    </location>
</feature>
<evidence type="ECO:0000256" key="4">
    <source>
        <dbReference type="ARBA" id="ARBA00022989"/>
    </source>
</evidence>
<keyword evidence="3 6" id="KW-0812">Transmembrane</keyword>
<evidence type="ECO:0000256" key="2">
    <source>
        <dbReference type="ARBA" id="ARBA00022448"/>
    </source>
</evidence>
<feature type="transmembrane region" description="Helical" evidence="6">
    <location>
        <begin position="539"/>
        <end position="564"/>
    </location>
</feature>
<dbReference type="EMBL" id="MIYZ01000039">
    <property type="protein sequence ID" value="OIR21603.1"/>
    <property type="molecule type" value="Genomic_DNA"/>
</dbReference>
<evidence type="ECO:0000256" key="3">
    <source>
        <dbReference type="ARBA" id="ARBA00022692"/>
    </source>
</evidence>
<dbReference type="GO" id="GO:0016020">
    <property type="term" value="C:membrane"/>
    <property type="evidence" value="ECO:0007669"/>
    <property type="project" value="UniProtKB-SubCell"/>
</dbReference>
<reference evidence="7 8" key="1">
    <citation type="submission" date="2016-08" db="EMBL/GenBank/DDBJ databases">
        <title>New Insights into Marine Group III Euryarchaeota, from dark to light.</title>
        <authorList>
            <person name="Haro-Moreno J.M."/>
            <person name="Rodriguez-Valera F."/>
            <person name="Lopez-Garcia P."/>
            <person name="Moreira D."/>
            <person name="Martin-Cuadrado A.B."/>
        </authorList>
    </citation>
    <scope>NUCLEOTIDE SEQUENCE [LARGE SCALE GENOMIC DNA]</scope>
    <source>
        <strain evidence="7">CG-Epi2</strain>
    </source>
</reference>
<feature type="transmembrane region" description="Helical" evidence="6">
    <location>
        <begin position="684"/>
        <end position="713"/>
    </location>
</feature>
<feature type="transmembrane region" description="Helical" evidence="6">
    <location>
        <begin position="126"/>
        <end position="144"/>
    </location>
</feature>
<dbReference type="PANTHER" id="PTHR31645">
    <property type="entry name" value="OLIGOPEPTIDE TRANSPORTER YGL114W-RELATED"/>
    <property type="match status" value="1"/>
</dbReference>
<feature type="transmembrane region" description="Helical" evidence="6">
    <location>
        <begin position="719"/>
        <end position="738"/>
    </location>
</feature>
<comment type="caution">
    <text evidence="7">The sequence shown here is derived from an EMBL/GenBank/DDBJ whole genome shotgun (WGS) entry which is preliminary data.</text>
</comment>
<proteinExistence type="predicted"/>
<dbReference type="Pfam" id="PF03169">
    <property type="entry name" value="OPT"/>
    <property type="match status" value="1"/>
</dbReference>
<dbReference type="Proteomes" id="UP000183615">
    <property type="component" value="Unassembled WGS sequence"/>
</dbReference>
<dbReference type="InterPro" id="IPR004814">
    <property type="entry name" value="Oligopep_transpt"/>
</dbReference>
<feature type="transmembrane region" description="Helical" evidence="6">
    <location>
        <begin position="84"/>
        <end position="106"/>
    </location>
</feature>
<evidence type="ECO:0000256" key="5">
    <source>
        <dbReference type="ARBA" id="ARBA00023136"/>
    </source>
</evidence>
<evidence type="ECO:0000256" key="1">
    <source>
        <dbReference type="ARBA" id="ARBA00004141"/>
    </source>
</evidence>
<gene>
    <name evidence="7" type="ORF">BET99_01900</name>
</gene>
<dbReference type="InterPro" id="IPR004813">
    <property type="entry name" value="OPT"/>
</dbReference>
<feature type="transmembrane region" description="Helical" evidence="6">
    <location>
        <begin position="396"/>
        <end position="418"/>
    </location>
</feature>
<protein>
    <submittedName>
        <fullName evidence="7">Oligopeptide transporter, OPT family</fullName>
    </submittedName>
</protein>
<feature type="transmembrane region" description="Helical" evidence="6">
    <location>
        <begin position="430"/>
        <end position="453"/>
    </location>
</feature>
<evidence type="ECO:0000256" key="6">
    <source>
        <dbReference type="SAM" id="Phobius"/>
    </source>
</evidence>
<comment type="subcellular location">
    <subcellularLocation>
        <location evidence="1">Membrane</location>
        <topology evidence="1">Multi-pass membrane protein</topology>
    </subcellularLocation>
</comment>
<organism evidence="7 8">
    <name type="scientific">Marine Group III euryarchaeote CG-Epi2</name>
    <dbReference type="NCBI Taxonomy" id="1888996"/>
    <lineage>
        <taxon>Archaea</taxon>
        <taxon>Methanobacteriati</taxon>
        <taxon>Thermoplasmatota</taxon>
        <taxon>Thermoplasmata</taxon>
        <taxon>Candidatus Thermoprofundales</taxon>
    </lineage>
</organism>
<evidence type="ECO:0000313" key="8">
    <source>
        <dbReference type="Proteomes" id="UP000183615"/>
    </source>
</evidence>
<feature type="transmembrane region" description="Helical" evidence="6">
    <location>
        <begin position="619"/>
        <end position="648"/>
    </location>
</feature>
<feature type="transmembrane region" description="Helical" evidence="6">
    <location>
        <begin position="459"/>
        <end position="478"/>
    </location>
</feature>
<feature type="transmembrane region" description="Helical" evidence="6">
    <location>
        <begin position="371"/>
        <end position="390"/>
    </location>
</feature>
<sequence length="780" mass="82818">MAPNESHKSYVSATKILPEITTQGIILAIVLGMLLTAANVYLGLYVGMTVSASIPAAVISMAVLRSLVKANISKGTNILENNWVQTAVSSGESLAAGVIFTLPALLVMNQTSNGEVGWAEFPYLKTVIIALVGGTIGVLFSISLRRIFIVKEELPYPEGVACAEVLVAGEKGGSQVMPIFVGIAFGALYKLFSSLMVTVDNSVKQVSIGLWEHGWQSFYTLGGKLNESAAYAKTKTTFYLGAELSPALLGVGYIVGPAIASFVFFGGLLGAIVIMPIASALLNPTDAFIEQITSAAMNGEIINYGDYANHINGRRRMVGVGTMLVGGLYTLVIMRESLIKGITEMIEATKSTVSTKDGKIRTDEDLPAKSVAIASATMAIPMFFMVWLISGLLLPAILSLLIIFTAGFLFAAVAGYMAGIVGSSNNPLSGVTIIVVILTATTFALLNSLVYGGEHTQDLQVAVIGVAAFVACAGAISGDNLQDLKTGYILGATPWRQQIGQIVGVAAGALVIPLVLNLLSDQIMNGDLEAPQAFLMASITNGILGGGMDWSMVFMGSGIAFCLVALRHPEAYINILICAYALFLIGGYLEEAIPAFLFSGSLLIAATQGWIKEKGGLNISIMAVAVGMYLSLKMTIPIFIGGMIKMYIDGRFDKPLRKTRPELYKKGKEEVLAQEKEKLHGPGILFASGLIAGEAIMGIGLAGMAVSGIYLGMTDNPSIYPGLLAFTFGAIIMATFSLRQTKEKDFGKIEEWSFSEDIQEAEMVLDLPKKKTEKKSKKKQ</sequence>
<dbReference type="NCBIfam" id="TIGR00728">
    <property type="entry name" value="OPT_sfam"/>
    <property type="match status" value="1"/>
</dbReference>
<evidence type="ECO:0000313" key="7">
    <source>
        <dbReference type="EMBL" id="OIR21603.1"/>
    </source>
</evidence>
<dbReference type="GO" id="GO:0035673">
    <property type="term" value="F:oligopeptide transmembrane transporter activity"/>
    <property type="evidence" value="ECO:0007669"/>
    <property type="project" value="InterPro"/>
</dbReference>
<dbReference type="AlphaFoldDB" id="A0A1J5TN56"/>
<keyword evidence="2" id="KW-0813">Transport</keyword>
<name>A0A1J5TN56_9ARCH</name>
<keyword evidence="5 6" id="KW-0472">Membrane</keyword>
<dbReference type="InterPro" id="IPR045035">
    <property type="entry name" value="YSL-like"/>
</dbReference>